<evidence type="ECO:0008006" key="4">
    <source>
        <dbReference type="Google" id="ProtNLM"/>
    </source>
</evidence>
<proteinExistence type="predicted"/>
<evidence type="ECO:0000313" key="3">
    <source>
        <dbReference type="Proteomes" id="UP000696485"/>
    </source>
</evidence>
<protein>
    <recommendedName>
        <fullName evidence="4">DUF4124 domain-containing protein</fullName>
    </recommendedName>
</protein>
<reference evidence="2" key="1">
    <citation type="journal article" date="2020" name="Fungal Divers.">
        <title>Resolving the Mortierellaceae phylogeny through synthesis of multi-gene phylogenetics and phylogenomics.</title>
        <authorList>
            <person name="Vandepol N."/>
            <person name="Liber J."/>
            <person name="Desiro A."/>
            <person name="Na H."/>
            <person name="Kennedy M."/>
            <person name="Barry K."/>
            <person name="Grigoriev I.V."/>
            <person name="Miller A.N."/>
            <person name="O'Donnell K."/>
            <person name="Stajich J.E."/>
            <person name="Bonito G."/>
        </authorList>
    </citation>
    <scope>NUCLEOTIDE SEQUENCE</scope>
    <source>
        <strain evidence="2">NVP1</strain>
    </source>
</reference>
<keyword evidence="3" id="KW-1185">Reference proteome</keyword>
<keyword evidence="1" id="KW-0732">Signal</keyword>
<dbReference type="AlphaFoldDB" id="A0A9P5SHI8"/>
<dbReference type="Proteomes" id="UP000696485">
    <property type="component" value="Unassembled WGS sequence"/>
</dbReference>
<evidence type="ECO:0000313" key="2">
    <source>
        <dbReference type="EMBL" id="KAF9329471.1"/>
    </source>
</evidence>
<sequence>MLIRSLAILCTTTSLAFATCTFTYKYTDGTQFPSRDVEPEQCYSVPAGAPKDVDVMDVVGPTGHGKIVTYGERGCRTLLEKGQTPLTVAKPRVYSVYVVSCP</sequence>
<dbReference type="EMBL" id="JAAAUY010000472">
    <property type="protein sequence ID" value="KAF9329471.1"/>
    <property type="molecule type" value="Genomic_DNA"/>
</dbReference>
<comment type="caution">
    <text evidence="2">The sequence shown here is derived from an EMBL/GenBank/DDBJ whole genome shotgun (WGS) entry which is preliminary data.</text>
</comment>
<organism evidence="2 3">
    <name type="scientific">Podila minutissima</name>
    <dbReference type="NCBI Taxonomy" id="64525"/>
    <lineage>
        <taxon>Eukaryota</taxon>
        <taxon>Fungi</taxon>
        <taxon>Fungi incertae sedis</taxon>
        <taxon>Mucoromycota</taxon>
        <taxon>Mortierellomycotina</taxon>
        <taxon>Mortierellomycetes</taxon>
        <taxon>Mortierellales</taxon>
        <taxon>Mortierellaceae</taxon>
        <taxon>Podila</taxon>
    </lineage>
</organism>
<evidence type="ECO:0000256" key="1">
    <source>
        <dbReference type="SAM" id="SignalP"/>
    </source>
</evidence>
<feature type="signal peptide" evidence="1">
    <location>
        <begin position="1"/>
        <end position="18"/>
    </location>
</feature>
<name>A0A9P5SHI8_9FUNG</name>
<feature type="chain" id="PRO_5040268017" description="DUF4124 domain-containing protein" evidence="1">
    <location>
        <begin position="19"/>
        <end position="102"/>
    </location>
</feature>
<accession>A0A9P5SHI8</accession>
<gene>
    <name evidence="2" type="ORF">BG006_007457</name>
</gene>